<reference evidence="2 3" key="1">
    <citation type="submission" date="2019-03" db="EMBL/GenBank/DDBJ databases">
        <title>First draft genome of Liparis tanakae, snailfish: a comprehensive survey of snailfish specific genes.</title>
        <authorList>
            <person name="Kim W."/>
            <person name="Song I."/>
            <person name="Jeong J.-H."/>
            <person name="Kim D."/>
            <person name="Kim S."/>
            <person name="Ryu S."/>
            <person name="Song J.Y."/>
            <person name="Lee S.K."/>
        </authorList>
    </citation>
    <scope>NUCLEOTIDE SEQUENCE [LARGE SCALE GENOMIC DNA]</scope>
    <source>
        <tissue evidence="2">Muscle</tissue>
    </source>
</reference>
<proteinExistence type="predicted"/>
<feature type="region of interest" description="Disordered" evidence="1">
    <location>
        <begin position="1"/>
        <end position="20"/>
    </location>
</feature>
<comment type="caution">
    <text evidence="2">The sequence shown here is derived from an EMBL/GenBank/DDBJ whole genome shotgun (WGS) entry which is preliminary data.</text>
</comment>
<dbReference type="AlphaFoldDB" id="A0A4Z2JDR8"/>
<feature type="region of interest" description="Disordered" evidence="1">
    <location>
        <begin position="183"/>
        <end position="205"/>
    </location>
</feature>
<sequence>MTFSRRSNYSGSKADSSSACLSRFGNDRVAAWSESEEGTKQRYSWELVSGLLWKPLYRFSSPTVKVVGSEANLAAMYGLEESRCRRRLRAGPSLDLSSYEDRESKRPRTYDSTVCQVWEWREDMYNQTPQSPPLSPPHTDLQPPIPNRMHSLPVNLSGSLASPKHGVISSIRDTCGAADVMKTGDCSSVSDTDEDDNDKLVLVDK</sequence>
<dbReference type="Proteomes" id="UP000314294">
    <property type="component" value="Unassembled WGS sequence"/>
</dbReference>
<gene>
    <name evidence="2" type="ORF">EYF80_001151</name>
</gene>
<keyword evidence="3" id="KW-1185">Reference proteome</keyword>
<protein>
    <submittedName>
        <fullName evidence="2">Uncharacterized protein</fullName>
    </submittedName>
</protein>
<dbReference type="EMBL" id="SRLO01000005">
    <property type="protein sequence ID" value="TNN88369.1"/>
    <property type="molecule type" value="Genomic_DNA"/>
</dbReference>
<evidence type="ECO:0000313" key="3">
    <source>
        <dbReference type="Proteomes" id="UP000314294"/>
    </source>
</evidence>
<name>A0A4Z2JDR8_9TELE</name>
<accession>A0A4Z2JDR8</accession>
<organism evidence="2 3">
    <name type="scientific">Liparis tanakae</name>
    <name type="common">Tanaka's snailfish</name>
    <dbReference type="NCBI Taxonomy" id="230148"/>
    <lineage>
        <taxon>Eukaryota</taxon>
        <taxon>Metazoa</taxon>
        <taxon>Chordata</taxon>
        <taxon>Craniata</taxon>
        <taxon>Vertebrata</taxon>
        <taxon>Euteleostomi</taxon>
        <taxon>Actinopterygii</taxon>
        <taxon>Neopterygii</taxon>
        <taxon>Teleostei</taxon>
        <taxon>Neoteleostei</taxon>
        <taxon>Acanthomorphata</taxon>
        <taxon>Eupercaria</taxon>
        <taxon>Perciformes</taxon>
        <taxon>Cottioidei</taxon>
        <taxon>Cottales</taxon>
        <taxon>Liparidae</taxon>
        <taxon>Liparis</taxon>
    </lineage>
</organism>
<evidence type="ECO:0000256" key="1">
    <source>
        <dbReference type="SAM" id="MobiDB-lite"/>
    </source>
</evidence>
<evidence type="ECO:0000313" key="2">
    <source>
        <dbReference type="EMBL" id="TNN88369.1"/>
    </source>
</evidence>